<dbReference type="Proteomes" id="UP001147695">
    <property type="component" value="Unassembled WGS sequence"/>
</dbReference>
<comment type="caution">
    <text evidence="2">The sequence shown here is derived from an EMBL/GenBank/DDBJ whole genome shotgun (WGS) entry which is preliminary data.</text>
</comment>
<feature type="compositionally biased region" description="Polar residues" evidence="1">
    <location>
        <begin position="15"/>
        <end position="25"/>
    </location>
</feature>
<feature type="compositionally biased region" description="Pro residues" evidence="1">
    <location>
        <begin position="1"/>
        <end position="14"/>
    </location>
</feature>
<dbReference type="AlphaFoldDB" id="A0A9W9QV23"/>
<proteinExistence type="predicted"/>
<reference evidence="2" key="2">
    <citation type="journal article" date="2023" name="IMA Fungus">
        <title>Comparative genomic study of the Penicillium genus elucidates a diverse pangenome and 15 lateral gene transfer events.</title>
        <authorList>
            <person name="Petersen C."/>
            <person name="Sorensen T."/>
            <person name="Nielsen M.R."/>
            <person name="Sondergaard T.E."/>
            <person name="Sorensen J.L."/>
            <person name="Fitzpatrick D.A."/>
            <person name="Frisvad J.C."/>
            <person name="Nielsen K.L."/>
        </authorList>
    </citation>
    <scope>NUCLEOTIDE SEQUENCE</scope>
    <source>
        <strain evidence="2">IBT 35673</strain>
    </source>
</reference>
<reference evidence="2" key="1">
    <citation type="submission" date="2022-12" db="EMBL/GenBank/DDBJ databases">
        <authorList>
            <person name="Petersen C."/>
        </authorList>
    </citation>
    <scope>NUCLEOTIDE SEQUENCE</scope>
    <source>
        <strain evidence="2">IBT 35673</strain>
    </source>
</reference>
<gene>
    <name evidence="2" type="ORF">N7452_004269</name>
</gene>
<evidence type="ECO:0000313" key="3">
    <source>
        <dbReference type="Proteomes" id="UP001147695"/>
    </source>
</evidence>
<evidence type="ECO:0000313" key="2">
    <source>
        <dbReference type="EMBL" id="KAJ5346265.1"/>
    </source>
</evidence>
<feature type="region of interest" description="Disordered" evidence="1">
    <location>
        <begin position="1"/>
        <end position="40"/>
    </location>
</feature>
<dbReference type="EMBL" id="JAPZBQ010000002">
    <property type="protein sequence ID" value="KAJ5346265.1"/>
    <property type="molecule type" value="Genomic_DNA"/>
</dbReference>
<evidence type="ECO:0000256" key="1">
    <source>
        <dbReference type="SAM" id="MobiDB-lite"/>
    </source>
</evidence>
<accession>A0A9W9QV23</accession>
<name>A0A9W9QV23_PENBR</name>
<protein>
    <submittedName>
        <fullName evidence="2">Uncharacterized protein</fullName>
    </submittedName>
</protein>
<sequence length="112" mass="12728">MADPPTGGPEPPPTNTQESIASVTEGNLEARATIDSRKRTRTTQNKLLEIKHNHNVIQEQNKKLYNELHQNWLYHLIQKYRVNQDSPQQHLVATSVGLNTKLVKPQFGVISH</sequence>
<organism evidence="2 3">
    <name type="scientific">Penicillium brevicompactum</name>
    <dbReference type="NCBI Taxonomy" id="5074"/>
    <lineage>
        <taxon>Eukaryota</taxon>
        <taxon>Fungi</taxon>
        <taxon>Dikarya</taxon>
        <taxon>Ascomycota</taxon>
        <taxon>Pezizomycotina</taxon>
        <taxon>Eurotiomycetes</taxon>
        <taxon>Eurotiomycetidae</taxon>
        <taxon>Eurotiales</taxon>
        <taxon>Aspergillaceae</taxon>
        <taxon>Penicillium</taxon>
    </lineage>
</organism>